<dbReference type="EMBL" id="AEDQ01000010">
    <property type="protein sequence ID" value="EFL44595.1"/>
    <property type="molecule type" value="Genomic_DNA"/>
</dbReference>
<keyword evidence="2" id="KW-1185">Reference proteome</keyword>
<dbReference type="Proteomes" id="UP000004431">
    <property type="component" value="Unassembled WGS sequence"/>
</dbReference>
<sequence length="42" mass="4643">MSQSVSFAVYVHAAPFVDAAPFGGRAYVRSSTQHQYQRKTPV</sequence>
<reference evidence="1 2" key="1">
    <citation type="submission" date="2010-08" db="EMBL/GenBank/DDBJ databases">
        <authorList>
            <person name="Durkin A.S."/>
            <person name="Madupu R."/>
            <person name="Torralba M."/>
            <person name="Gillis M."/>
            <person name="Methe B."/>
            <person name="Sutton G."/>
            <person name="Nelson K.E."/>
        </authorList>
    </citation>
    <scope>NUCLEOTIDE SEQUENCE [LARGE SCALE GENOMIC DNA]</scope>
    <source>
        <strain evidence="1 2">PB189-T1-4</strain>
    </source>
</reference>
<organism evidence="1 2">
    <name type="scientific">Fannyhessea vaginae PB189-T1-4</name>
    <dbReference type="NCBI Taxonomy" id="866774"/>
    <lineage>
        <taxon>Bacteria</taxon>
        <taxon>Bacillati</taxon>
        <taxon>Actinomycetota</taxon>
        <taxon>Coriobacteriia</taxon>
        <taxon>Coriobacteriales</taxon>
        <taxon>Atopobiaceae</taxon>
        <taxon>Fannyhessea</taxon>
    </lineage>
</organism>
<comment type="caution">
    <text evidence="1">The sequence shown here is derived from an EMBL/GenBank/DDBJ whole genome shotgun (WGS) entry which is preliminary data.</text>
</comment>
<protein>
    <submittedName>
        <fullName evidence="1">Uncharacterized protein</fullName>
    </submittedName>
</protein>
<gene>
    <name evidence="1" type="ORF">HMPREF9248_1181</name>
</gene>
<name>A0ABN0B1C6_9ACTN</name>
<evidence type="ECO:0000313" key="2">
    <source>
        <dbReference type="Proteomes" id="UP000004431"/>
    </source>
</evidence>
<proteinExistence type="predicted"/>
<accession>A0ABN0B1C6</accession>
<evidence type="ECO:0000313" key="1">
    <source>
        <dbReference type="EMBL" id="EFL44595.1"/>
    </source>
</evidence>